<dbReference type="EC" id="3.4.-.-" evidence="8"/>
<evidence type="ECO:0000256" key="5">
    <source>
        <dbReference type="ARBA" id="ARBA00023124"/>
    </source>
</evidence>
<dbReference type="Proteomes" id="UP001139559">
    <property type="component" value="Unassembled WGS sequence"/>
</dbReference>
<dbReference type="GO" id="GO:0016829">
    <property type="term" value="F:lyase activity"/>
    <property type="evidence" value="ECO:0007669"/>
    <property type="project" value="UniProtKB-KW"/>
</dbReference>
<evidence type="ECO:0000256" key="8">
    <source>
        <dbReference type="RuleBase" id="RU364100"/>
    </source>
</evidence>
<evidence type="ECO:0000256" key="3">
    <source>
        <dbReference type="ARBA" id="ARBA00022763"/>
    </source>
</evidence>
<dbReference type="InterPro" id="IPR036590">
    <property type="entry name" value="SRAP-like"/>
</dbReference>
<proteinExistence type="inferred from homology"/>
<evidence type="ECO:0000256" key="6">
    <source>
        <dbReference type="ARBA" id="ARBA00023125"/>
    </source>
</evidence>
<keyword evidence="4 8" id="KW-0378">Hydrolase</keyword>
<dbReference type="Gene3D" id="3.90.1680.10">
    <property type="entry name" value="SOS response associated peptidase-like"/>
    <property type="match status" value="1"/>
</dbReference>
<keyword evidence="6" id="KW-0238">DNA-binding</keyword>
<organism evidence="9 10">
    <name type="scientific">Vibrio amylolyticus</name>
    <dbReference type="NCBI Taxonomy" id="2847292"/>
    <lineage>
        <taxon>Bacteria</taxon>
        <taxon>Pseudomonadati</taxon>
        <taxon>Pseudomonadota</taxon>
        <taxon>Gammaproteobacteria</taxon>
        <taxon>Vibrionales</taxon>
        <taxon>Vibrionaceae</taxon>
        <taxon>Vibrio</taxon>
    </lineage>
</organism>
<dbReference type="EMBL" id="JAJHVV010000005">
    <property type="protein sequence ID" value="MCK6263382.1"/>
    <property type="molecule type" value="Genomic_DNA"/>
</dbReference>
<dbReference type="SUPFAM" id="SSF143081">
    <property type="entry name" value="BB1717-like"/>
    <property type="match status" value="1"/>
</dbReference>
<evidence type="ECO:0000256" key="2">
    <source>
        <dbReference type="ARBA" id="ARBA00022670"/>
    </source>
</evidence>
<keyword evidence="3" id="KW-0227">DNA damage</keyword>
<keyword evidence="5" id="KW-0190">Covalent protein-DNA linkage</keyword>
<dbReference type="GO" id="GO:0006508">
    <property type="term" value="P:proteolysis"/>
    <property type="evidence" value="ECO:0007669"/>
    <property type="project" value="UniProtKB-KW"/>
</dbReference>
<dbReference type="GO" id="GO:0106300">
    <property type="term" value="P:protein-DNA covalent cross-linking repair"/>
    <property type="evidence" value="ECO:0007669"/>
    <property type="project" value="InterPro"/>
</dbReference>
<dbReference type="AlphaFoldDB" id="A0A9X1XHR3"/>
<dbReference type="RefSeq" id="WP_248008473.1">
    <property type="nucleotide sequence ID" value="NZ_JAJHVV010000005.1"/>
</dbReference>
<reference evidence="9" key="1">
    <citation type="submission" date="2021-11" db="EMBL/GenBank/DDBJ databases">
        <title>Vibrio ZSDE26 sp. nov. and Vibrio ZSDZ34 sp. nov., isolated from coastal seawater in Qingdao.</title>
        <authorList>
            <person name="Zhang P."/>
        </authorList>
    </citation>
    <scope>NUCLEOTIDE SEQUENCE</scope>
    <source>
        <strain evidence="9">ZSDE26</strain>
    </source>
</reference>
<gene>
    <name evidence="9" type="ORF">KP803_08830</name>
</gene>
<keyword evidence="7" id="KW-0456">Lyase</keyword>
<name>A0A9X1XHR3_9VIBR</name>
<keyword evidence="10" id="KW-1185">Reference proteome</keyword>
<feature type="non-terminal residue" evidence="9">
    <location>
        <position position="1"/>
    </location>
</feature>
<dbReference type="GO" id="GO:0008233">
    <property type="term" value="F:peptidase activity"/>
    <property type="evidence" value="ECO:0007669"/>
    <property type="project" value="UniProtKB-KW"/>
</dbReference>
<dbReference type="InterPro" id="IPR003738">
    <property type="entry name" value="SRAP"/>
</dbReference>
<keyword evidence="2 8" id="KW-0645">Protease</keyword>
<evidence type="ECO:0000313" key="10">
    <source>
        <dbReference type="Proteomes" id="UP001139559"/>
    </source>
</evidence>
<evidence type="ECO:0000256" key="7">
    <source>
        <dbReference type="ARBA" id="ARBA00023239"/>
    </source>
</evidence>
<evidence type="ECO:0000256" key="1">
    <source>
        <dbReference type="ARBA" id="ARBA00008136"/>
    </source>
</evidence>
<comment type="caution">
    <text evidence="9">The sequence shown here is derived from an EMBL/GenBank/DDBJ whole genome shotgun (WGS) entry which is preliminary data.</text>
</comment>
<protein>
    <recommendedName>
        <fullName evidence="8">Abasic site processing protein</fullName>
        <ecNumber evidence="8">3.4.-.-</ecNumber>
    </recommendedName>
</protein>
<dbReference type="GO" id="GO:0003697">
    <property type="term" value="F:single-stranded DNA binding"/>
    <property type="evidence" value="ECO:0007669"/>
    <property type="project" value="InterPro"/>
</dbReference>
<accession>A0A9X1XHR3</accession>
<evidence type="ECO:0000313" key="9">
    <source>
        <dbReference type="EMBL" id="MCK6263382.1"/>
    </source>
</evidence>
<dbReference type="PANTHER" id="PTHR13604">
    <property type="entry name" value="DC12-RELATED"/>
    <property type="match status" value="1"/>
</dbReference>
<comment type="similarity">
    <text evidence="1 8">Belongs to the SOS response-associated peptidase family.</text>
</comment>
<sequence>INMCGRFNVIDDPLTKLVSELLDMKFTAQSNSDVRPTNGVSTVVHSGQQFEKLELGWGIKPNWAKRLIINAQAESVATKPTFREAFASHRVVVPCSGWYEWTSEVDENQGEELKQGTKQKYWFNSADGFPLYMAGIALESQKKLVTLTTASNEQCSLYHPRMPFLVPSYAIEAWLTTPPEQCASFLLNQWQDELSITRCG</sequence>
<dbReference type="Pfam" id="PF02586">
    <property type="entry name" value="SRAP"/>
    <property type="match status" value="1"/>
</dbReference>
<evidence type="ECO:0000256" key="4">
    <source>
        <dbReference type="ARBA" id="ARBA00022801"/>
    </source>
</evidence>
<dbReference type="PANTHER" id="PTHR13604:SF0">
    <property type="entry name" value="ABASIC SITE PROCESSING PROTEIN HMCES"/>
    <property type="match status" value="1"/>
</dbReference>